<keyword evidence="4 10" id="KW-0028">Amino-acid biosynthesis</keyword>
<sequence length="277" mass="28638">MENSKIGFIGAGNMASSLIQGLLAQGVDAANLSAADIDSDKLAQLASSSGINAASNTQIAASADVILLAVKPQVMQQVCEALADELAQRSDKPCLIISIAAGISIPHLQAWLGADLAIVRCMPNTPALVGKGATGLFANTHTDSDQRQLAEAILSAVGLSLWLNTEADIDAVTALSGSGPAYFFLLMEAMQDTAIAMGLDAQVAKLLTYQTGLGAAELAFHSDDSISELRRKVTSPGGTTEQAVNTFLEGGLPALVEKSLKAAQQRSQQLAAEFGEK</sequence>
<evidence type="ECO:0000256" key="11">
    <source>
        <dbReference type="NCBIfam" id="TIGR00112"/>
    </source>
</evidence>
<dbReference type="EC" id="1.5.1.2" evidence="10 11"/>
<comment type="caution">
    <text evidence="15">The sequence shown here is derived from an EMBL/GenBank/DDBJ whole genome shotgun (WGS) entry which is preliminary data.</text>
</comment>
<dbReference type="Pfam" id="PF14748">
    <property type="entry name" value="P5CR_dimer"/>
    <property type="match status" value="1"/>
</dbReference>
<proteinExistence type="inferred from homology"/>
<feature type="binding site" evidence="12">
    <location>
        <position position="56"/>
    </location>
    <ligand>
        <name>NADPH</name>
        <dbReference type="ChEBI" id="CHEBI:57783"/>
    </ligand>
</feature>
<dbReference type="InterPro" id="IPR029036">
    <property type="entry name" value="P5CR_dimer"/>
</dbReference>
<comment type="similarity">
    <text evidence="2 10">Belongs to the pyrroline-5-carboxylate reductase family.</text>
</comment>
<dbReference type="PANTHER" id="PTHR11645">
    <property type="entry name" value="PYRROLINE-5-CARBOXYLATE REDUCTASE"/>
    <property type="match status" value="1"/>
</dbReference>
<dbReference type="GO" id="GO:0005737">
    <property type="term" value="C:cytoplasm"/>
    <property type="evidence" value="ECO:0007669"/>
    <property type="project" value="UniProtKB-SubCell"/>
</dbReference>
<comment type="function">
    <text evidence="10">Catalyzes the reduction of 1-pyrroline-5-carboxylate (PCA) to L-proline.</text>
</comment>
<dbReference type="InterPro" id="IPR028939">
    <property type="entry name" value="P5C_Rdtase_cat_N"/>
</dbReference>
<comment type="subcellular location">
    <subcellularLocation>
        <location evidence="10">Cytoplasm</location>
    </subcellularLocation>
</comment>
<comment type="catalytic activity">
    <reaction evidence="8 10">
        <text>L-proline + NAD(+) = (S)-1-pyrroline-5-carboxylate + NADH + 2 H(+)</text>
        <dbReference type="Rhea" id="RHEA:14105"/>
        <dbReference type="ChEBI" id="CHEBI:15378"/>
        <dbReference type="ChEBI" id="CHEBI:17388"/>
        <dbReference type="ChEBI" id="CHEBI:57540"/>
        <dbReference type="ChEBI" id="CHEBI:57945"/>
        <dbReference type="ChEBI" id="CHEBI:60039"/>
        <dbReference type="EC" id="1.5.1.2"/>
    </reaction>
</comment>
<organism evidence="15 16">
    <name type="scientific">SAR86 cluster bacterium</name>
    <dbReference type="NCBI Taxonomy" id="2030880"/>
    <lineage>
        <taxon>Bacteria</taxon>
        <taxon>Pseudomonadati</taxon>
        <taxon>Pseudomonadota</taxon>
        <taxon>Gammaproteobacteria</taxon>
        <taxon>SAR86 cluster</taxon>
    </lineage>
</organism>
<keyword evidence="5 10" id="KW-0641">Proline biosynthesis</keyword>
<dbReference type="SUPFAM" id="SSF48179">
    <property type="entry name" value="6-phosphogluconate dehydrogenase C-terminal domain-like"/>
    <property type="match status" value="1"/>
</dbReference>
<accession>A0A2A4MR36</accession>
<dbReference type="InterPro" id="IPR008927">
    <property type="entry name" value="6-PGluconate_DH-like_C_sf"/>
</dbReference>
<dbReference type="Gene3D" id="3.40.50.720">
    <property type="entry name" value="NAD(P)-binding Rossmann-like Domain"/>
    <property type="match status" value="1"/>
</dbReference>
<dbReference type="NCBIfam" id="TIGR00112">
    <property type="entry name" value="proC"/>
    <property type="match status" value="1"/>
</dbReference>
<feature type="binding site" evidence="12">
    <location>
        <begin position="69"/>
        <end position="72"/>
    </location>
    <ligand>
        <name>NADP(+)</name>
        <dbReference type="ChEBI" id="CHEBI:58349"/>
    </ligand>
</feature>
<dbReference type="InterPro" id="IPR036291">
    <property type="entry name" value="NAD(P)-bd_dom_sf"/>
</dbReference>
<evidence type="ECO:0000256" key="2">
    <source>
        <dbReference type="ARBA" id="ARBA00005525"/>
    </source>
</evidence>
<dbReference type="Proteomes" id="UP000218172">
    <property type="component" value="Unassembled WGS sequence"/>
</dbReference>
<evidence type="ECO:0000313" key="15">
    <source>
        <dbReference type="EMBL" id="PCH62207.1"/>
    </source>
</evidence>
<feature type="domain" description="Pyrroline-5-carboxylate reductase catalytic N-terminal" evidence="13">
    <location>
        <begin position="5"/>
        <end position="102"/>
    </location>
</feature>
<dbReference type="AlphaFoldDB" id="A0A2A4MR36"/>
<dbReference type="HAMAP" id="MF_01925">
    <property type="entry name" value="P5C_reductase"/>
    <property type="match status" value="1"/>
</dbReference>
<dbReference type="EMBL" id="NVQR01000043">
    <property type="protein sequence ID" value="PCH62207.1"/>
    <property type="molecule type" value="Genomic_DNA"/>
</dbReference>
<evidence type="ECO:0000256" key="1">
    <source>
        <dbReference type="ARBA" id="ARBA00005205"/>
    </source>
</evidence>
<dbReference type="FunFam" id="3.40.50.720:FF:000105">
    <property type="entry name" value="Pyrroline-5-carboxylate reductase"/>
    <property type="match status" value="1"/>
</dbReference>
<evidence type="ECO:0000256" key="4">
    <source>
        <dbReference type="ARBA" id="ARBA00022605"/>
    </source>
</evidence>
<evidence type="ECO:0000256" key="10">
    <source>
        <dbReference type="HAMAP-Rule" id="MF_01925"/>
    </source>
</evidence>
<dbReference type="SUPFAM" id="SSF51735">
    <property type="entry name" value="NAD(P)-binding Rossmann-fold domains"/>
    <property type="match status" value="1"/>
</dbReference>
<dbReference type="Gene3D" id="1.10.3730.10">
    <property type="entry name" value="ProC C-terminal domain-like"/>
    <property type="match status" value="1"/>
</dbReference>
<evidence type="ECO:0000256" key="9">
    <source>
        <dbReference type="ARBA" id="ARBA00052690"/>
    </source>
</evidence>
<dbReference type="FunFam" id="1.10.3730.10:FF:000001">
    <property type="entry name" value="Pyrroline-5-carboxylate reductase"/>
    <property type="match status" value="1"/>
</dbReference>
<comment type="catalytic activity">
    <reaction evidence="9 10">
        <text>L-proline + NADP(+) = (S)-1-pyrroline-5-carboxylate + NADPH + 2 H(+)</text>
        <dbReference type="Rhea" id="RHEA:14109"/>
        <dbReference type="ChEBI" id="CHEBI:15378"/>
        <dbReference type="ChEBI" id="CHEBI:17388"/>
        <dbReference type="ChEBI" id="CHEBI:57783"/>
        <dbReference type="ChEBI" id="CHEBI:58349"/>
        <dbReference type="ChEBI" id="CHEBI:60039"/>
        <dbReference type="EC" id="1.5.1.2"/>
    </reaction>
</comment>
<evidence type="ECO:0000256" key="7">
    <source>
        <dbReference type="ARBA" id="ARBA00023002"/>
    </source>
</evidence>
<evidence type="ECO:0000256" key="6">
    <source>
        <dbReference type="ARBA" id="ARBA00022857"/>
    </source>
</evidence>
<keyword evidence="3 10" id="KW-0963">Cytoplasm</keyword>
<dbReference type="PANTHER" id="PTHR11645:SF0">
    <property type="entry name" value="PYRROLINE-5-CARBOXYLATE REDUCTASE 3"/>
    <property type="match status" value="1"/>
</dbReference>
<dbReference type="GO" id="GO:0004735">
    <property type="term" value="F:pyrroline-5-carboxylate reductase activity"/>
    <property type="evidence" value="ECO:0007669"/>
    <property type="project" value="UniProtKB-UniRule"/>
</dbReference>
<evidence type="ECO:0000256" key="8">
    <source>
        <dbReference type="ARBA" id="ARBA00050547"/>
    </source>
</evidence>
<protein>
    <recommendedName>
        <fullName evidence="10 11">Pyrroline-5-carboxylate reductase</fullName>
        <shortName evidence="10">P5C reductase</shortName>
        <shortName evidence="10">P5CR</shortName>
        <ecNumber evidence="10 11">1.5.1.2</ecNumber>
    </recommendedName>
    <alternativeName>
        <fullName evidence="10">PCA reductase</fullName>
    </alternativeName>
</protein>
<reference evidence="16" key="1">
    <citation type="submission" date="2017-08" db="EMBL/GenBank/DDBJ databases">
        <title>A dynamic microbial community with high functional redundancy inhabits the cold, oxic subseafloor aquifer.</title>
        <authorList>
            <person name="Tully B.J."/>
            <person name="Wheat C.G."/>
            <person name="Glazer B.T."/>
            <person name="Huber J.A."/>
        </authorList>
    </citation>
    <scope>NUCLEOTIDE SEQUENCE [LARGE SCALE GENOMIC DNA]</scope>
</reference>
<dbReference type="GO" id="GO:0055129">
    <property type="term" value="P:L-proline biosynthetic process"/>
    <property type="evidence" value="ECO:0007669"/>
    <property type="project" value="UniProtKB-UniRule"/>
</dbReference>
<comment type="pathway">
    <text evidence="1 10">Amino-acid biosynthesis; L-proline biosynthesis; L-proline from L-glutamate 5-semialdehyde: step 1/1.</text>
</comment>
<keyword evidence="6 10" id="KW-0521">NADP</keyword>
<keyword evidence="7 10" id="KW-0560">Oxidoreductase</keyword>
<dbReference type="UniPathway" id="UPA00098">
    <property type="reaction ID" value="UER00361"/>
</dbReference>
<dbReference type="InterPro" id="IPR000304">
    <property type="entry name" value="Pyrroline-COOH_reductase"/>
</dbReference>
<evidence type="ECO:0000259" key="14">
    <source>
        <dbReference type="Pfam" id="PF14748"/>
    </source>
</evidence>
<name>A0A2A4MR36_9GAMM</name>
<feature type="domain" description="Pyrroline-5-carboxylate reductase dimerisation" evidence="14">
    <location>
        <begin position="166"/>
        <end position="270"/>
    </location>
</feature>
<dbReference type="Pfam" id="PF03807">
    <property type="entry name" value="F420_oxidored"/>
    <property type="match status" value="1"/>
</dbReference>
<evidence type="ECO:0000256" key="5">
    <source>
        <dbReference type="ARBA" id="ARBA00022650"/>
    </source>
</evidence>
<gene>
    <name evidence="10" type="primary">proC</name>
    <name evidence="15" type="ORF">COC19_03190</name>
</gene>
<dbReference type="PIRSF" id="PIRSF000193">
    <property type="entry name" value="Pyrrol-5-carb_rd"/>
    <property type="match status" value="1"/>
</dbReference>
<evidence type="ECO:0000259" key="13">
    <source>
        <dbReference type="Pfam" id="PF03807"/>
    </source>
</evidence>
<evidence type="ECO:0000313" key="16">
    <source>
        <dbReference type="Proteomes" id="UP000218172"/>
    </source>
</evidence>
<evidence type="ECO:0000256" key="3">
    <source>
        <dbReference type="ARBA" id="ARBA00022490"/>
    </source>
</evidence>
<feature type="binding site" evidence="12">
    <location>
        <begin position="9"/>
        <end position="14"/>
    </location>
    <ligand>
        <name>NADP(+)</name>
        <dbReference type="ChEBI" id="CHEBI:58349"/>
    </ligand>
</feature>
<evidence type="ECO:0000256" key="12">
    <source>
        <dbReference type="PIRSR" id="PIRSR000193-1"/>
    </source>
</evidence>